<reference evidence="3" key="1">
    <citation type="journal article" date="2019" name="Int. J. Syst. Evol. Microbiol.">
        <title>The Global Catalogue of Microorganisms (GCM) 10K type strain sequencing project: providing services to taxonomists for standard genome sequencing and annotation.</title>
        <authorList>
            <consortium name="The Broad Institute Genomics Platform"/>
            <consortium name="The Broad Institute Genome Sequencing Center for Infectious Disease"/>
            <person name="Wu L."/>
            <person name="Ma J."/>
        </authorList>
    </citation>
    <scope>NUCLEOTIDE SEQUENCE [LARGE SCALE GENOMIC DNA]</scope>
    <source>
        <strain evidence="3">CGMCC 1.13718</strain>
    </source>
</reference>
<dbReference type="InterPro" id="IPR005325">
    <property type="entry name" value="DUF308_memb"/>
</dbReference>
<accession>A0ABW1YRB4</accession>
<dbReference type="InterPro" id="IPR052712">
    <property type="entry name" value="Acid_resist_chaperone_HdeD"/>
</dbReference>
<dbReference type="Proteomes" id="UP001596425">
    <property type="component" value="Unassembled WGS sequence"/>
</dbReference>
<feature type="transmembrane region" description="Helical" evidence="1">
    <location>
        <begin position="61"/>
        <end position="82"/>
    </location>
</feature>
<dbReference type="EMBL" id="JBHSVR010000001">
    <property type="protein sequence ID" value="MFC6635279.1"/>
    <property type="molecule type" value="Genomic_DNA"/>
</dbReference>
<protein>
    <submittedName>
        <fullName evidence="2">HdeD family acid-resistance protein</fullName>
    </submittedName>
</protein>
<evidence type="ECO:0000313" key="2">
    <source>
        <dbReference type="EMBL" id="MFC6635279.1"/>
    </source>
</evidence>
<proteinExistence type="predicted"/>
<dbReference type="PANTHER" id="PTHR34989:SF1">
    <property type="entry name" value="PROTEIN HDED"/>
    <property type="match status" value="1"/>
</dbReference>
<feature type="transmembrane region" description="Helical" evidence="1">
    <location>
        <begin position="34"/>
        <end position="54"/>
    </location>
</feature>
<evidence type="ECO:0000256" key="1">
    <source>
        <dbReference type="SAM" id="Phobius"/>
    </source>
</evidence>
<evidence type="ECO:0000313" key="3">
    <source>
        <dbReference type="Proteomes" id="UP001596425"/>
    </source>
</evidence>
<feature type="transmembrane region" description="Helical" evidence="1">
    <location>
        <begin position="88"/>
        <end position="110"/>
    </location>
</feature>
<keyword evidence="3" id="KW-1185">Reference proteome</keyword>
<keyword evidence="1" id="KW-0472">Membrane</keyword>
<dbReference type="RefSeq" id="WP_193193419.1">
    <property type="nucleotide sequence ID" value="NZ_JACZFR010000046.1"/>
</dbReference>
<gene>
    <name evidence="2" type="ORF">ACFQBM_18520</name>
</gene>
<keyword evidence="1" id="KW-1133">Transmembrane helix</keyword>
<feature type="transmembrane region" description="Helical" evidence="1">
    <location>
        <begin position="147"/>
        <end position="168"/>
    </location>
</feature>
<feature type="transmembrane region" description="Helical" evidence="1">
    <location>
        <begin position="12"/>
        <end position="28"/>
    </location>
</feature>
<organism evidence="2 3">
    <name type="scientific">Microbulbifer taiwanensis</name>
    <dbReference type="NCBI Taxonomy" id="986746"/>
    <lineage>
        <taxon>Bacteria</taxon>
        <taxon>Pseudomonadati</taxon>
        <taxon>Pseudomonadota</taxon>
        <taxon>Gammaproteobacteria</taxon>
        <taxon>Cellvibrionales</taxon>
        <taxon>Microbulbiferaceae</taxon>
        <taxon>Microbulbifer</taxon>
    </lineage>
</organism>
<feature type="transmembrane region" description="Helical" evidence="1">
    <location>
        <begin position="122"/>
        <end position="141"/>
    </location>
</feature>
<comment type="caution">
    <text evidence="2">The sequence shown here is derived from an EMBL/GenBank/DDBJ whole genome shotgun (WGS) entry which is preliminary data.</text>
</comment>
<dbReference type="PANTHER" id="PTHR34989">
    <property type="entry name" value="PROTEIN HDED"/>
    <property type="match status" value="1"/>
</dbReference>
<sequence length="173" mass="17782">MRDAGFGGKAMTSLGILIIVMGALALMAPGITGISIAMAVGVLVLVGGILRLIWAFRAGSFARGIVSVALGLLTIVAAVILLSHPLLLTSTLVLLLAIYFIVDGAAELLAGWRAKPETGKTWLILGGLVSILLGVILWTQYPLSGNWALGILFGVKLISIGIIIVSGARPAGD</sequence>
<keyword evidence="1" id="KW-0812">Transmembrane</keyword>
<dbReference type="Pfam" id="PF03729">
    <property type="entry name" value="DUF308"/>
    <property type="match status" value="1"/>
</dbReference>
<name>A0ABW1YRB4_9GAMM</name>